<evidence type="ECO:0000313" key="2">
    <source>
        <dbReference type="EMBL" id="PRO69474.1"/>
    </source>
</evidence>
<dbReference type="Gene3D" id="3.40.630.30">
    <property type="match status" value="1"/>
</dbReference>
<evidence type="ECO:0000259" key="1">
    <source>
        <dbReference type="PROSITE" id="PS51186"/>
    </source>
</evidence>
<sequence>MNTNSSIFTRNGITLRPLTFDDKQWVLALQQDPLWLKYIGSKNVNTLDNACDYIGRTNAQREEWGYGLLAVEATDTKQPLGVCGLFNRFAFECPDLGFAMLPEARGRGICYAACQCVIAWSASEGYRFLTAMTHPENMASQNLLRRLGFKKLGFYFDKTFPKQHLFKLDLQP</sequence>
<dbReference type="InterPro" id="IPR016181">
    <property type="entry name" value="Acyl_CoA_acyltransferase"/>
</dbReference>
<dbReference type="EMBL" id="PVNO01000024">
    <property type="protein sequence ID" value="PRO69474.1"/>
    <property type="molecule type" value="Genomic_DNA"/>
</dbReference>
<feature type="domain" description="N-acetyltransferase" evidence="1">
    <location>
        <begin position="13"/>
        <end position="172"/>
    </location>
</feature>
<dbReference type="Proteomes" id="UP000239539">
    <property type="component" value="Unassembled WGS sequence"/>
</dbReference>
<dbReference type="PROSITE" id="PS51186">
    <property type="entry name" value="GNAT"/>
    <property type="match status" value="1"/>
</dbReference>
<dbReference type="Pfam" id="PF13302">
    <property type="entry name" value="Acetyltransf_3"/>
    <property type="match status" value="1"/>
</dbReference>
<reference evidence="3" key="1">
    <citation type="journal article" date="2020" name="Int. J. Syst. Evol. Microbiol.">
        <title>Alteromonas alba sp. nov., a marine bacterium isolated from the seawater of the West Pacific Ocean.</title>
        <authorList>
            <person name="Sun C."/>
            <person name="Wu Y.-H."/>
            <person name="Xamxidin M."/>
            <person name="Cheng H."/>
            <person name="Xu X.-W."/>
        </authorList>
    </citation>
    <scope>NUCLEOTIDE SEQUENCE [LARGE SCALE GENOMIC DNA]</scope>
    <source>
        <strain evidence="3">9a2</strain>
    </source>
</reference>
<protein>
    <submittedName>
        <fullName evidence="2">N-acetyltransferase</fullName>
    </submittedName>
</protein>
<gene>
    <name evidence="2" type="ORF">C6Y39_08210</name>
</gene>
<dbReference type="SUPFAM" id="SSF55729">
    <property type="entry name" value="Acyl-CoA N-acyltransferases (Nat)"/>
    <property type="match status" value="1"/>
</dbReference>
<comment type="caution">
    <text evidence="2">The sequence shown here is derived from an EMBL/GenBank/DDBJ whole genome shotgun (WGS) entry which is preliminary data.</text>
</comment>
<proteinExistence type="predicted"/>
<evidence type="ECO:0000313" key="3">
    <source>
        <dbReference type="Proteomes" id="UP000239539"/>
    </source>
</evidence>
<dbReference type="CDD" id="cd04301">
    <property type="entry name" value="NAT_SF"/>
    <property type="match status" value="1"/>
</dbReference>
<organism evidence="2 3">
    <name type="scientific">Alteromonas gracilis</name>
    <dbReference type="NCBI Taxonomy" id="1479524"/>
    <lineage>
        <taxon>Bacteria</taxon>
        <taxon>Pseudomonadati</taxon>
        <taxon>Pseudomonadota</taxon>
        <taxon>Gammaproteobacteria</taxon>
        <taxon>Alteromonadales</taxon>
        <taxon>Alteromonadaceae</taxon>
        <taxon>Alteromonas/Salinimonas group</taxon>
        <taxon>Alteromonas</taxon>
    </lineage>
</organism>
<dbReference type="RefSeq" id="WP_105930783.1">
    <property type="nucleotide sequence ID" value="NZ_PVNO01000024.1"/>
</dbReference>
<dbReference type="PANTHER" id="PTHR43792">
    <property type="entry name" value="GNAT FAMILY, PUTATIVE (AFU_ORTHOLOGUE AFUA_3G00765)-RELATED-RELATED"/>
    <property type="match status" value="1"/>
</dbReference>
<name>A0ABX5CPG5_9ALTE</name>
<dbReference type="InterPro" id="IPR051531">
    <property type="entry name" value="N-acetyltransferase"/>
</dbReference>
<accession>A0ABX5CPG5</accession>
<dbReference type="InterPro" id="IPR000182">
    <property type="entry name" value="GNAT_dom"/>
</dbReference>
<keyword evidence="3" id="KW-1185">Reference proteome</keyword>
<dbReference type="PANTHER" id="PTHR43792:SF1">
    <property type="entry name" value="N-ACETYLTRANSFERASE DOMAIN-CONTAINING PROTEIN"/>
    <property type="match status" value="1"/>
</dbReference>